<evidence type="ECO:0000256" key="7">
    <source>
        <dbReference type="ARBA" id="ARBA00023136"/>
    </source>
</evidence>
<feature type="transmembrane region" description="Helical" evidence="8">
    <location>
        <begin position="285"/>
        <end position="304"/>
    </location>
</feature>
<sequence>MNRGISVNPNVVVKPNLRIKAFYLFFIITSLQTGSGIMGVPRYIFMEAKQDAWISVLIAGGLIHLVVAVMLVILNKYENADILGIQMDIFGKWIGKLLGTGYIIYFFFVLVSVLVDYIQVIQIFVFPRVSPWLLSLMLILLIIYAVSGGLRVAVGVTFLFFFFSLWLLIFLYKPISLMDFEHFQPVLQASPAELLRGARKTVYSYIGLEILFFIYPFIDNKRKAKQSAHLGVLLTTFLILLVTVICIGYFSGRELVEQIWPVLVLFKIVEYAIIGRFDVLVVTEWMMVILPNIIFLTWMITYSMKRLYKVPQRKALYAVGATAFVGAGLVKNEVVILNYIDRVATAGFWIAFVYPMLLFPIVLIKRRKYTKQKDGKD</sequence>
<dbReference type="Pfam" id="PF03845">
    <property type="entry name" value="Spore_permease"/>
    <property type="match status" value="1"/>
</dbReference>
<dbReference type="STRING" id="407036.SAMN05216243_3345"/>
<keyword evidence="3" id="KW-0813">Transport</keyword>
<gene>
    <name evidence="9" type="ORF">SAMN05216243_3345</name>
</gene>
<feature type="transmembrane region" description="Helical" evidence="8">
    <location>
        <begin position="152"/>
        <end position="172"/>
    </location>
</feature>
<keyword evidence="7 8" id="KW-0472">Membrane</keyword>
<comment type="subcellular location">
    <subcellularLocation>
        <location evidence="1">Membrane</location>
        <topology evidence="1">Multi-pass membrane protein</topology>
    </subcellularLocation>
</comment>
<dbReference type="Proteomes" id="UP000198694">
    <property type="component" value="Unassembled WGS sequence"/>
</dbReference>
<keyword evidence="4" id="KW-0309">Germination</keyword>
<dbReference type="InterPro" id="IPR004761">
    <property type="entry name" value="Spore_GerAB"/>
</dbReference>
<dbReference type="GO" id="GO:0009847">
    <property type="term" value="P:spore germination"/>
    <property type="evidence" value="ECO:0007669"/>
    <property type="project" value="InterPro"/>
</dbReference>
<feature type="transmembrane region" description="Helical" evidence="8">
    <location>
        <begin position="52"/>
        <end position="74"/>
    </location>
</feature>
<dbReference type="GO" id="GO:0016020">
    <property type="term" value="C:membrane"/>
    <property type="evidence" value="ECO:0007669"/>
    <property type="project" value="UniProtKB-SubCell"/>
</dbReference>
<feature type="transmembrane region" description="Helical" evidence="8">
    <location>
        <begin position="230"/>
        <end position="250"/>
    </location>
</feature>
<dbReference type="NCBIfam" id="TIGR00912">
    <property type="entry name" value="2A0309"/>
    <property type="match status" value="1"/>
</dbReference>
<accession>A0A1G9CAM3</accession>
<keyword evidence="5 8" id="KW-0812">Transmembrane</keyword>
<evidence type="ECO:0000256" key="6">
    <source>
        <dbReference type="ARBA" id="ARBA00022989"/>
    </source>
</evidence>
<evidence type="ECO:0000256" key="3">
    <source>
        <dbReference type="ARBA" id="ARBA00022448"/>
    </source>
</evidence>
<protein>
    <submittedName>
        <fullName evidence="9">Spore germination protein (Amino acid permease)</fullName>
    </submittedName>
</protein>
<dbReference type="PANTHER" id="PTHR34975">
    <property type="entry name" value="SPORE GERMINATION PROTEIN A2"/>
    <property type="match status" value="1"/>
</dbReference>
<proteinExistence type="inferred from homology"/>
<dbReference type="Gene3D" id="1.20.1740.10">
    <property type="entry name" value="Amino acid/polyamine transporter I"/>
    <property type="match status" value="1"/>
</dbReference>
<keyword evidence="10" id="KW-1185">Reference proteome</keyword>
<feature type="transmembrane region" description="Helical" evidence="8">
    <location>
        <begin position="316"/>
        <end position="340"/>
    </location>
</feature>
<feature type="transmembrane region" description="Helical" evidence="8">
    <location>
        <begin position="94"/>
        <end position="115"/>
    </location>
</feature>
<evidence type="ECO:0000256" key="8">
    <source>
        <dbReference type="SAM" id="Phobius"/>
    </source>
</evidence>
<evidence type="ECO:0000313" key="10">
    <source>
        <dbReference type="Proteomes" id="UP000198694"/>
    </source>
</evidence>
<dbReference type="EMBL" id="FNFL01000007">
    <property type="protein sequence ID" value="SDK48723.1"/>
    <property type="molecule type" value="Genomic_DNA"/>
</dbReference>
<feature type="transmembrane region" description="Helical" evidence="8">
    <location>
        <begin position="21"/>
        <end position="40"/>
    </location>
</feature>
<feature type="transmembrane region" description="Helical" evidence="8">
    <location>
        <begin position="346"/>
        <end position="364"/>
    </location>
</feature>
<dbReference type="AlphaFoldDB" id="A0A1G9CAM3"/>
<name>A0A1G9CAM3_9BACI</name>
<reference evidence="9 10" key="1">
    <citation type="submission" date="2016-10" db="EMBL/GenBank/DDBJ databases">
        <authorList>
            <person name="de Groot N.N."/>
        </authorList>
    </citation>
    <scope>NUCLEOTIDE SEQUENCE [LARGE SCALE GENOMIC DNA]</scope>
    <source>
        <strain evidence="9 10">CGMCC 1.6502</strain>
    </source>
</reference>
<comment type="similarity">
    <text evidence="2">Belongs to the amino acid-polyamine-organocation (APC) superfamily. Spore germination protein (SGP) (TC 2.A.3.9) family.</text>
</comment>
<evidence type="ECO:0000256" key="1">
    <source>
        <dbReference type="ARBA" id="ARBA00004141"/>
    </source>
</evidence>
<dbReference type="PANTHER" id="PTHR34975:SF2">
    <property type="entry name" value="SPORE GERMINATION PROTEIN A2"/>
    <property type="match status" value="1"/>
</dbReference>
<feature type="transmembrane region" description="Helical" evidence="8">
    <location>
        <begin position="121"/>
        <end position="145"/>
    </location>
</feature>
<evidence type="ECO:0000256" key="4">
    <source>
        <dbReference type="ARBA" id="ARBA00022544"/>
    </source>
</evidence>
<feature type="transmembrane region" description="Helical" evidence="8">
    <location>
        <begin position="202"/>
        <end position="218"/>
    </location>
</feature>
<evidence type="ECO:0000256" key="2">
    <source>
        <dbReference type="ARBA" id="ARBA00007998"/>
    </source>
</evidence>
<organism evidence="9 10">
    <name type="scientific">Sediminibacillus albus</name>
    <dbReference type="NCBI Taxonomy" id="407036"/>
    <lineage>
        <taxon>Bacteria</taxon>
        <taxon>Bacillati</taxon>
        <taxon>Bacillota</taxon>
        <taxon>Bacilli</taxon>
        <taxon>Bacillales</taxon>
        <taxon>Bacillaceae</taxon>
        <taxon>Sediminibacillus</taxon>
    </lineage>
</organism>
<evidence type="ECO:0000256" key="5">
    <source>
        <dbReference type="ARBA" id="ARBA00022692"/>
    </source>
</evidence>
<keyword evidence="6 8" id="KW-1133">Transmembrane helix</keyword>
<evidence type="ECO:0000313" key="9">
    <source>
        <dbReference type="EMBL" id="SDK48723.1"/>
    </source>
</evidence>